<evidence type="ECO:0000313" key="3">
    <source>
        <dbReference type="Proteomes" id="UP000824048"/>
    </source>
</evidence>
<dbReference type="PANTHER" id="PTHR45615:SF66">
    <property type="entry name" value="CARD DOMAIN-CONTAINING PROTEIN"/>
    <property type="match status" value="1"/>
</dbReference>
<accession>A0A9D2ERA0</accession>
<feature type="coiled-coil region" evidence="1">
    <location>
        <begin position="15"/>
        <end position="77"/>
    </location>
</feature>
<dbReference type="EMBL" id="DXBP01000045">
    <property type="protein sequence ID" value="HIZ42237.1"/>
    <property type="molecule type" value="Genomic_DNA"/>
</dbReference>
<dbReference type="SUPFAM" id="SSF48371">
    <property type="entry name" value="ARM repeat"/>
    <property type="match status" value="1"/>
</dbReference>
<reference evidence="2" key="2">
    <citation type="submission" date="2021-04" db="EMBL/GenBank/DDBJ databases">
        <authorList>
            <person name="Gilroy R."/>
        </authorList>
    </citation>
    <scope>NUCLEOTIDE SEQUENCE</scope>
    <source>
        <strain evidence="2">ChiSxjej1B13-11774</strain>
    </source>
</reference>
<sequence>MAADGSIIIDTRVNTKGAEADLKALQAKAKSTAQQISALDKQITQATGKRTKLADDLAKAKAEAQATETAIQGVNSQLAAAKSAAAAQVRQEYPGMSDANVNSIATSRVLGSHASLVAESDKLTAALEKQTATVAEIESEYQKQVSTVTQLQQQHSNLQQQLEQEQAAVTRTTAQYAKQQKVQTQTNAQKVASASTAMQKFGTRLGGIVSGALLFNVISSALTKMVGWFGSAMQSSDAFHQSLANLQGAASVAAAPLVQTLGSALSYVINLLATGISYLARFISLLTGKSIGAMKSAAKGMNSYGSAASGAAKDTEKATRSLAGFDEITRLDVPQDNTSGGGGSAGSTAPNYDFVDQTGAGFSSLMDRVQDFWSAFKEALAPSIAAWSAAWEQIKATALAVWPQIQAAANGLWTNALQPLLSYLVGTFWPGVINAFSQAFAPIVGGTISTAIQVFADFFVWACGIMTDAINNILQPALEVVLQIWQGMMAGIQNAWNTYGQPLMDGVVAAFHNLESIFSTLYYTVIEPIVSNLIDLLSQLWQNHLQQLWNDLLLLFGSLQNTILTFWNNVLAPLINWLVASFGPVFSDVFNAVAGIVETAVGLMADAIDIILVVLRGLLDFLSAVFRGDWGAAWNAIAETALAVWDRIKSGIKSAVNGIIGFINGMIQAVVNGLNRVIDAVNTLSFDVPDWVPGIGGSSLGFDFTHITAPQIPYLAQGAVIPPNREFMAVLGDQSHGTNVEAPLATIQEAVASVMQDYQDGNLAALGQVLATLREILSAIYGINIGDEVIGQSAARYQTRQSIITGRA</sequence>
<dbReference type="PANTHER" id="PTHR45615">
    <property type="entry name" value="MYOSIN HEAVY CHAIN, NON-MUSCLE"/>
    <property type="match status" value="1"/>
</dbReference>
<comment type="caution">
    <text evidence="2">The sequence shown here is derived from an EMBL/GenBank/DDBJ whole genome shotgun (WGS) entry which is preliminary data.</text>
</comment>
<keyword evidence="1" id="KW-0175">Coiled coil</keyword>
<name>A0A9D2ERA0_9FIRM</name>
<feature type="coiled-coil region" evidence="1">
    <location>
        <begin position="120"/>
        <end position="175"/>
    </location>
</feature>
<proteinExistence type="predicted"/>
<dbReference type="AlphaFoldDB" id="A0A9D2ERA0"/>
<protein>
    <submittedName>
        <fullName evidence="2">Uncharacterized protein</fullName>
    </submittedName>
</protein>
<reference evidence="2" key="1">
    <citation type="journal article" date="2021" name="PeerJ">
        <title>Extensive microbial diversity within the chicken gut microbiome revealed by metagenomics and culture.</title>
        <authorList>
            <person name="Gilroy R."/>
            <person name="Ravi A."/>
            <person name="Getino M."/>
            <person name="Pursley I."/>
            <person name="Horton D.L."/>
            <person name="Alikhan N.F."/>
            <person name="Baker D."/>
            <person name="Gharbi K."/>
            <person name="Hall N."/>
            <person name="Watson M."/>
            <person name="Adriaenssens E.M."/>
            <person name="Foster-Nyarko E."/>
            <person name="Jarju S."/>
            <person name="Secka A."/>
            <person name="Antonio M."/>
            <person name="Oren A."/>
            <person name="Chaudhuri R.R."/>
            <person name="La Ragione R."/>
            <person name="Hildebrand F."/>
            <person name="Pallen M.J."/>
        </authorList>
    </citation>
    <scope>NUCLEOTIDE SEQUENCE</scope>
    <source>
        <strain evidence="2">ChiSxjej1B13-11774</strain>
    </source>
</reference>
<dbReference type="Proteomes" id="UP000824048">
    <property type="component" value="Unassembled WGS sequence"/>
</dbReference>
<evidence type="ECO:0000313" key="2">
    <source>
        <dbReference type="EMBL" id="HIZ42237.1"/>
    </source>
</evidence>
<gene>
    <name evidence="2" type="ORF">H9811_06720</name>
</gene>
<dbReference type="InterPro" id="IPR016024">
    <property type="entry name" value="ARM-type_fold"/>
</dbReference>
<evidence type="ECO:0000256" key="1">
    <source>
        <dbReference type="SAM" id="Coils"/>
    </source>
</evidence>
<organism evidence="2 3">
    <name type="scientific">Candidatus Gemmiger excrementigallinarum</name>
    <dbReference type="NCBI Taxonomy" id="2838609"/>
    <lineage>
        <taxon>Bacteria</taxon>
        <taxon>Bacillati</taxon>
        <taxon>Bacillota</taxon>
        <taxon>Clostridia</taxon>
        <taxon>Eubacteriales</taxon>
        <taxon>Gemmiger</taxon>
    </lineage>
</organism>